<keyword evidence="2" id="KW-0680">Restriction system</keyword>
<comment type="similarity">
    <text evidence="1">Belongs to the type-I restriction system S methylase family.</text>
</comment>
<evidence type="ECO:0000259" key="4">
    <source>
        <dbReference type="Pfam" id="PF01420"/>
    </source>
</evidence>
<keyword evidence="6" id="KW-1185">Reference proteome</keyword>
<dbReference type="CDD" id="cd17495">
    <property type="entry name" value="RMtype1_S_Cep9333ORF4827P-TRD2-CR2_like"/>
    <property type="match status" value="1"/>
</dbReference>
<gene>
    <name evidence="5" type="primary">hsdS</name>
    <name evidence="5" type="ordered locus">HAPS_0349</name>
</gene>
<dbReference type="PANTHER" id="PTHR30408:SF13">
    <property type="entry name" value="TYPE I RESTRICTION ENZYME HINDI SPECIFICITY SUBUNIT"/>
    <property type="match status" value="1"/>
</dbReference>
<sequence length="454" mass="51046">MSSLSNLTIHSIGGGWGKDVEDEGLELVAVIRGTDIPNLEINNIQGVPFRYETQKKIQSRLLQVGDLVIEISGGSASSKQRTGRCLYITDELLKNLGGKVIPASFCKLLRLDRKKVNSKYVYYQIKAMHLSDEIASFENQSTGISNFQFNRFIDEIRPSILDIEVQNKIVNFLEKIDLKIINNININQTLEQIAQTIFKSWFIDFDPVHAKANALASGQTLEQATQAAMAVISGKNTQELHRLQTANPEQYQQLWEIAEAFPRGFDEEGVPRGWEITTIDENYNVVMGQSPKGETYNEESNGTLFYQGRAEFGWRYPEPRLYTTDPKRIAKKSNILMSVRAPVGDLNVALEDCCIGRGLAALSHKSNSLSFGLYQIKNLQNEFDVFNGEGTVFGSINQKDLKSIRVINPSSKIIKLFDDVCSTNDLLIENLSREILSLRKIRDELLPMLLSGEV</sequence>
<dbReference type="AlphaFoldDB" id="B8F3Y1"/>
<name>B8F3Y1_GLAP5</name>
<dbReference type="SUPFAM" id="SSF116734">
    <property type="entry name" value="DNA methylase specificity domain"/>
    <property type="match status" value="2"/>
</dbReference>
<dbReference type="EMBL" id="CP001321">
    <property type="protein sequence ID" value="ACL32033.1"/>
    <property type="molecule type" value="Genomic_DNA"/>
</dbReference>
<dbReference type="KEGG" id="hap:HAPS_0349"/>
<evidence type="ECO:0000256" key="3">
    <source>
        <dbReference type="ARBA" id="ARBA00023125"/>
    </source>
</evidence>
<evidence type="ECO:0000256" key="2">
    <source>
        <dbReference type="ARBA" id="ARBA00022747"/>
    </source>
</evidence>
<evidence type="ECO:0000313" key="6">
    <source>
        <dbReference type="Proteomes" id="UP000006743"/>
    </source>
</evidence>
<dbReference type="GO" id="GO:0009307">
    <property type="term" value="P:DNA restriction-modification system"/>
    <property type="evidence" value="ECO:0007669"/>
    <property type="project" value="UniProtKB-KW"/>
</dbReference>
<protein>
    <submittedName>
        <fullName evidence="5">Type I restriction-modification system, S subunit/Type I restriction modification DNA specificity domain-containing protein</fullName>
    </submittedName>
</protein>
<proteinExistence type="inferred from homology"/>
<organism evidence="5 6">
    <name type="scientific">Glaesserella parasuis serovar 5 (strain SH0165)</name>
    <name type="common">Haemophilus parasuis</name>
    <dbReference type="NCBI Taxonomy" id="557723"/>
    <lineage>
        <taxon>Bacteria</taxon>
        <taxon>Pseudomonadati</taxon>
        <taxon>Pseudomonadota</taxon>
        <taxon>Gammaproteobacteria</taxon>
        <taxon>Pasteurellales</taxon>
        <taxon>Pasteurellaceae</taxon>
        <taxon>Glaesserella</taxon>
    </lineage>
</organism>
<reference evidence="5 6" key="1">
    <citation type="journal article" date="2009" name="J. Bacteriol.">
        <title>Complete genome sequence of Haemophilus parasuis SH0165.</title>
        <authorList>
            <person name="Yue M."/>
            <person name="Yang F."/>
            <person name="Yang J."/>
            <person name="Bei W."/>
            <person name="Cai X."/>
            <person name="Chen L."/>
            <person name="Dong J."/>
            <person name="Zhou R."/>
            <person name="Jin M."/>
            <person name="Jin Q."/>
            <person name="Chen H."/>
        </authorList>
    </citation>
    <scope>NUCLEOTIDE SEQUENCE [LARGE SCALE GENOMIC DNA]</scope>
    <source>
        <strain evidence="5 6">SH0165</strain>
    </source>
</reference>
<dbReference type="Gene3D" id="3.90.220.20">
    <property type="entry name" value="DNA methylase specificity domains"/>
    <property type="match status" value="2"/>
</dbReference>
<feature type="domain" description="Type I restriction modification DNA specificity" evidence="4">
    <location>
        <begin position="271"/>
        <end position="426"/>
    </location>
</feature>
<dbReference type="HOGENOM" id="CLU_021095_2_1_6"/>
<dbReference type="InterPro" id="IPR044946">
    <property type="entry name" value="Restrct_endonuc_typeI_TRD_sf"/>
</dbReference>
<dbReference type="GO" id="GO:0003677">
    <property type="term" value="F:DNA binding"/>
    <property type="evidence" value="ECO:0007669"/>
    <property type="project" value="UniProtKB-KW"/>
</dbReference>
<accession>B8F3Y1</accession>
<evidence type="ECO:0000256" key="1">
    <source>
        <dbReference type="ARBA" id="ARBA00010923"/>
    </source>
</evidence>
<dbReference type="Pfam" id="PF01420">
    <property type="entry name" value="Methylase_S"/>
    <property type="match status" value="1"/>
</dbReference>
<dbReference type="InterPro" id="IPR052021">
    <property type="entry name" value="Type-I_RS_S_subunit"/>
</dbReference>
<keyword evidence="3" id="KW-0238">DNA-binding</keyword>
<dbReference type="PANTHER" id="PTHR30408">
    <property type="entry name" value="TYPE-1 RESTRICTION ENZYME ECOKI SPECIFICITY PROTEIN"/>
    <property type="match status" value="1"/>
</dbReference>
<dbReference type="Proteomes" id="UP000006743">
    <property type="component" value="Chromosome"/>
</dbReference>
<evidence type="ECO:0000313" key="5">
    <source>
        <dbReference type="EMBL" id="ACL32033.1"/>
    </source>
</evidence>
<dbReference type="InterPro" id="IPR000055">
    <property type="entry name" value="Restrct_endonuc_typeI_TRD"/>
</dbReference>
<dbReference type="REBASE" id="19844">
    <property type="entry name" value="S.HpaSHORF348P"/>
</dbReference>
<dbReference type="RefSeq" id="WP_012621685.1">
    <property type="nucleotide sequence ID" value="NC_011852.1"/>
</dbReference>
<dbReference type="STRING" id="557723.HAPS_0349"/>